<dbReference type="SMART" id="SM01298">
    <property type="entry name" value="KapB"/>
    <property type="match status" value="1"/>
</dbReference>
<sequence length="124" mass="14711">MEIYQAKYKTGVYHGYVIKEKGEQTLFEVQQVIKHPKQGDLHQPYEAEVAHFHQRKALAEKEKVWVPTSTVKHVESDFLYDDYQASLEHAFQALYEKMKQRNDAYSEQALLKLDDLKRDYKFAN</sequence>
<dbReference type="RefSeq" id="WP_106587895.1">
    <property type="nucleotide sequence ID" value="NZ_PYAV01000003.1"/>
</dbReference>
<dbReference type="InterPro" id="IPR014916">
    <property type="entry name" value="KapB"/>
</dbReference>
<keyword evidence="2" id="KW-1185">Reference proteome</keyword>
<keyword evidence="1" id="KW-0808">Transferase</keyword>
<proteinExistence type="predicted"/>
<dbReference type="Pfam" id="PF08810">
    <property type="entry name" value="KapB"/>
    <property type="match status" value="1"/>
</dbReference>
<reference evidence="1 2" key="1">
    <citation type="submission" date="2018-03" db="EMBL/GenBank/DDBJ databases">
        <title>Genomic Encyclopedia of Type Strains, Phase III (KMG-III): the genomes of soil and plant-associated and newly described type strains.</title>
        <authorList>
            <person name="Whitman W."/>
        </authorList>
    </citation>
    <scope>NUCLEOTIDE SEQUENCE [LARGE SCALE GENOMIC DNA]</scope>
    <source>
        <strain evidence="1 2">CGMCC 1.07653</strain>
    </source>
</reference>
<dbReference type="GO" id="GO:0016301">
    <property type="term" value="F:kinase activity"/>
    <property type="evidence" value="ECO:0007669"/>
    <property type="project" value="UniProtKB-KW"/>
</dbReference>
<gene>
    <name evidence="1" type="ORF">B0H94_103186</name>
</gene>
<evidence type="ECO:0000313" key="1">
    <source>
        <dbReference type="EMBL" id="PSL50574.1"/>
    </source>
</evidence>
<protein>
    <submittedName>
        <fullName evidence="1">Kinase-associated protein B</fullName>
    </submittedName>
</protein>
<dbReference type="EMBL" id="PYAV01000003">
    <property type="protein sequence ID" value="PSL50574.1"/>
    <property type="molecule type" value="Genomic_DNA"/>
</dbReference>
<dbReference type="AlphaFoldDB" id="A0A2P8HWL7"/>
<dbReference type="InterPro" id="IPR038080">
    <property type="entry name" value="KapB_sf"/>
</dbReference>
<organism evidence="1 2">
    <name type="scientific">Salsuginibacillus halophilus</name>
    <dbReference type="NCBI Taxonomy" id="517424"/>
    <lineage>
        <taxon>Bacteria</taxon>
        <taxon>Bacillati</taxon>
        <taxon>Bacillota</taxon>
        <taxon>Bacilli</taxon>
        <taxon>Bacillales</taxon>
        <taxon>Bacillaceae</taxon>
        <taxon>Salsuginibacillus</taxon>
    </lineage>
</organism>
<accession>A0A2P8HWL7</accession>
<keyword evidence="1" id="KW-0418">Kinase</keyword>
<dbReference type="SUPFAM" id="SSF141251">
    <property type="entry name" value="Kinase-associated protein B-like"/>
    <property type="match status" value="1"/>
</dbReference>
<evidence type="ECO:0000313" key="2">
    <source>
        <dbReference type="Proteomes" id="UP000242310"/>
    </source>
</evidence>
<name>A0A2P8HWL7_9BACI</name>
<dbReference type="Gene3D" id="2.30.30.430">
    <property type="entry name" value="Kinase associated protein B domain"/>
    <property type="match status" value="1"/>
</dbReference>
<dbReference type="OrthoDB" id="2407789at2"/>
<comment type="caution">
    <text evidence="1">The sequence shown here is derived from an EMBL/GenBank/DDBJ whole genome shotgun (WGS) entry which is preliminary data.</text>
</comment>
<dbReference type="Proteomes" id="UP000242310">
    <property type="component" value="Unassembled WGS sequence"/>
</dbReference>